<keyword evidence="3" id="KW-1185">Reference proteome</keyword>
<gene>
    <name evidence="2" type="ORF">M569_05342</name>
</gene>
<keyword evidence="1" id="KW-1133">Transmembrane helix</keyword>
<feature type="transmembrane region" description="Helical" evidence="1">
    <location>
        <begin position="157"/>
        <end position="180"/>
    </location>
</feature>
<evidence type="ECO:0000313" key="3">
    <source>
        <dbReference type="Proteomes" id="UP000015453"/>
    </source>
</evidence>
<sequence length="400" mass="44517">DEEETPFDRTLRQLGLFLSVLGFKQSSLQSVMASWTWFLVVGVLFPLITLELSTCSGCETGQIQRFEIGIVAAQAFLAGSALLCLSHNLRKHGVKRFLFVDRYSGHEERFSTHYLGRISDSMGLFLLCFIPCVLLKVGREILRFVFVERQSPWHSFALLLAFTLSWSYVTSVIISASILFRLVCCLQIVHLDDYLKLLEREGSSVMELLQEHARLRYCLSKISHRFRIFLLAQLVIVTVVQVVFLFHTTGFSEINVINGGDFAVSTIVQVVGVVLCLNASAKISHRAQQIGAMASKWHAFVTASCSEDDSSISRAAPYEAGGGNSTRHNDSGSDLEPFFNLPPPPSTASYQKRLALVLYLQANPGGISVYGWTVDRSLINTIFCLELSLVTFVLSKTIVV</sequence>
<feature type="transmembrane region" description="Helical" evidence="1">
    <location>
        <begin position="118"/>
        <end position="137"/>
    </location>
</feature>
<organism evidence="2 3">
    <name type="scientific">Genlisea aurea</name>
    <dbReference type="NCBI Taxonomy" id="192259"/>
    <lineage>
        <taxon>Eukaryota</taxon>
        <taxon>Viridiplantae</taxon>
        <taxon>Streptophyta</taxon>
        <taxon>Embryophyta</taxon>
        <taxon>Tracheophyta</taxon>
        <taxon>Spermatophyta</taxon>
        <taxon>Magnoliopsida</taxon>
        <taxon>eudicotyledons</taxon>
        <taxon>Gunneridae</taxon>
        <taxon>Pentapetalae</taxon>
        <taxon>asterids</taxon>
        <taxon>lamiids</taxon>
        <taxon>Lamiales</taxon>
        <taxon>Lentibulariaceae</taxon>
        <taxon>Genlisea</taxon>
    </lineage>
</organism>
<protein>
    <recommendedName>
        <fullName evidence="4">Extracellular ligand-gated ion channel</fullName>
    </recommendedName>
</protein>
<feature type="transmembrane region" description="Helical" evidence="1">
    <location>
        <begin position="68"/>
        <end position="86"/>
    </location>
</feature>
<dbReference type="AlphaFoldDB" id="S8CWU7"/>
<evidence type="ECO:0008006" key="4">
    <source>
        <dbReference type="Google" id="ProtNLM"/>
    </source>
</evidence>
<dbReference type="OrthoDB" id="1897957at2759"/>
<name>S8CWU7_9LAMI</name>
<feature type="non-terminal residue" evidence="2">
    <location>
        <position position="1"/>
    </location>
</feature>
<feature type="non-terminal residue" evidence="2">
    <location>
        <position position="400"/>
    </location>
</feature>
<feature type="transmembrane region" description="Helical" evidence="1">
    <location>
        <begin position="262"/>
        <end position="281"/>
    </location>
</feature>
<dbReference type="Proteomes" id="UP000015453">
    <property type="component" value="Unassembled WGS sequence"/>
</dbReference>
<keyword evidence="1" id="KW-0472">Membrane</keyword>
<dbReference type="Pfam" id="PF12056">
    <property type="entry name" value="DUF3537"/>
    <property type="match status" value="1"/>
</dbReference>
<dbReference type="EMBL" id="AUSU01002127">
    <property type="protein sequence ID" value="EPS69426.1"/>
    <property type="molecule type" value="Genomic_DNA"/>
</dbReference>
<evidence type="ECO:0000256" key="1">
    <source>
        <dbReference type="SAM" id="Phobius"/>
    </source>
</evidence>
<reference evidence="2 3" key="1">
    <citation type="journal article" date="2013" name="BMC Genomics">
        <title>The miniature genome of a carnivorous plant Genlisea aurea contains a low number of genes and short non-coding sequences.</title>
        <authorList>
            <person name="Leushkin E.V."/>
            <person name="Sutormin R.A."/>
            <person name="Nabieva E.R."/>
            <person name="Penin A.A."/>
            <person name="Kondrashov A.S."/>
            <person name="Logacheva M.D."/>
        </authorList>
    </citation>
    <scope>NUCLEOTIDE SEQUENCE [LARGE SCALE GENOMIC DNA]</scope>
</reference>
<keyword evidence="1" id="KW-0812">Transmembrane</keyword>
<accession>S8CWU7</accession>
<comment type="caution">
    <text evidence="2">The sequence shown here is derived from an EMBL/GenBank/DDBJ whole genome shotgun (WGS) entry which is preliminary data.</text>
</comment>
<feature type="transmembrane region" description="Helical" evidence="1">
    <location>
        <begin position="31"/>
        <end position="48"/>
    </location>
</feature>
<dbReference type="PANTHER" id="PTHR31963:SF2">
    <property type="entry name" value="ZINC FINGER CONSTANS-LIKE PROTEIN (DUF3537)"/>
    <property type="match status" value="1"/>
</dbReference>
<feature type="transmembrane region" description="Helical" evidence="1">
    <location>
        <begin position="228"/>
        <end position="250"/>
    </location>
</feature>
<dbReference type="InterPro" id="IPR021924">
    <property type="entry name" value="DUF3537"/>
</dbReference>
<proteinExistence type="predicted"/>
<evidence type="ECO:0000313" key="2">
    <source>
        <dbReference type="EMBL" id="EPS69426.1"/>
    </source>
</evidence>
<dbReference type="PANTHER" id="PTHR31963">
    <property type="entry name" value="RAS GUANINE NUCLEOTIDE EXCHANGE FACTOR K"/>
    <property type="match status" value="1"/>
</dbReference>